<dbReference type="GeneID" id="19944202"/>
<accession>T0QX58</accession>
<dbReference type="EMBL" id="JH767139">
    <property type="protein sequence ID" value="EQC39271.1"/>
    <property type="molecule type" value="Genomic_DNA"/>
</dbReference>
<feature type="compositionally biased region" description="Basic and acidic residues" evidence="1">
    <location>
        <begin position="247"/>
        <end position="260"/>
    </location>
</feature>
<proteinExistence type="predicted"/>
<feature type="compositionally biased region" description="Polar residues" evidence="1">
    <location>
        <begin position="491"/>
        <end position="503"/>
    </location>
</feature>
<feature type="region of interest" description="Disordered" evidence="1">
    <location>
        <begin position="1"/>
        <end position="49"/>
    </location>
</feature>
<sequence length="539" mass="60612">MPTSPSVPSAPVPMTTRRSAAPESNKEAHIASLSPLDTAGANDDVPTAEVPLPTAEAAPRVSPTHPLLRKSSSNFGREKILGRYTVTDANLMCSEILDQMNAKLSGSMADAKPPVAINWDDVAAKMASKHKLQWRPRACQELWKFLAYEDAPAHGMDLSGAASDSDDDALAPDSDVEDLGATAEILENKRAAFKLNDKTEKIQPTMQTKGLFETVGAKPRVTPSPKPAKPTPDAEPLRLYPTYHPNGYEKRPRAETEEAKGSYGPLHVVAEQFLKRRKLETFAAQKSTMPVKQLLSLPPQVPPRPVPASGAFDYFKDLYVERTVTDIHVLQQLFQGASPAVLAKCQQLAMQDLERFQRECLRYRLYEKARLTTGSPQNLQHQEQEQRQQQQQLHKQQQQQQQQQQQHHSLQQQQYHQQHPNQQQALQKPAPSKHPAHKQPASRKQSPKHPAPKQGPPQHQYAQHAPYPQQQLQQRQAQYAQHQRGHHPHSQPVSQPGQHQTALHYQHQLLQQQQQQQPQQPQQQQPQQQQPQRFGNPGA</sequence>
<dbReference type="PANTHER" id="PTHR33137:SF4">
    <property type="entry name" value="MEDIATOR OF RNA POLYMERASE II TRANSCRIPTION SUBUNIT 15A-RELATED"/>
    <property type="match status" value="1"/>
</dbReference>
<dbReference type="PANTHER" id="PTHR33137">
    <property type="entry name" value="MEDIATOR OF RNA POLYMERASE II TRANSCRIPTION SUBUNIT 15A-RELATED"/>
    <property type="match status" value="1"/>
</dbReference>
<dbReference type="InParanoid" id="T0QX58"/>
<reference evidence="2 3" key="1">
    <citation type="submission" date="2012-04" db="EMBL/GenBank/DDBJ databases">
        <title>The Genome Sequence of Saprolegnia declina VS20.</title>
        <authorList>
            <consortium name="The Broad Institute Genome Sequencing Platform"/>
            <person name="Russ C."/>
            <person name="Nusbaum C."/>
            <person name="Tyler B."/>
            <person name="van West P."/>
            <person name="Dieguez-Uribeondo J."/>
            <person name="de Bruijn I."/>
            <person name="Tripathy S."/>
            <person name="Jiang R."/>
            <person name="Young S.K."/>
            <person name="Zeng Q."/>
            <person name="Gargeya S."/>
            <person name="Fitzgerald M."/>
            <person name="Haas B."/>
            <person name="Abouelleil A."/>
            <person name="Alvarado L."/>
            <person name="Arachchi H.M."/>
            <person name="Berlin A."/>
            <person name="Chapman S.B."/>
            <person name="Goldberg J."/>
            <person name="Griggs A."/>
            <person name="Gujja S."/>
            <person name="Hansen M."/>
            <person name="Howarth C."/>
            <person name="Imamovic A."/>
            <person name="Larimer J."/>
            <person name="McCowen C."/>
            <person name="Montmayeur A."/>
            <person name="Murphy C."/>
            <person name="Neiman D."/>
            <person name="Pearson M."/>
            <person name="Priest M."/>
            <person name="Roberts A."/>
            <person name="Saif S."/>
            <person name="Shea T."/>
            <person name="Sisk P."/>
            <person name="Sykes S."/>
            <person name="Wortman J."/>
            <person name="Nusbaum C."/>
            <person name="Birren B."/>
        </authorList>
    </citation>
    <scope>NUCLEOTIDE SEQUENCE [LARGE SCALE GENOMIC DNA]</scope>
    <source>
        <strain evidence="2 3">VS20</strain>
    </source>
</reference>
<feature type="compositionally biased region" description="Low complexity" evidence="1">
    <location>
        <begin position="377"/>
        <end position="427"/>
    </location>
</feature>
<dbReference type="Proteomes" id="UP000030762">
    <property type="component" value="Unassembled WGS sequence"/>
</dbReference>
<evidence type="ECO:0000256" key="1">
    <source>
        <dbReference type="SAM" id="MobiDB-lite"/>
    </source>
</evidence>
<feature type="compositionally biased region" description="Low complexity" evidence="1">
    <location>
        <begin position="456"/>
        <end position="482"/>
    </location>
</feature>
<dbReference type="InterPro" id="IPR044661">
    <property type="entry name" value="MED15a/b/c-like"/>
</dbReference>
<evidence type="ECO:0000313" key="2">
    <source>
        <dbReference type="EMBL" id="EQC39271.1"/>
    </source>
</evidence>
<feature type="region of interest" description="Disordered" evidence="1">
    <location>
        <begin position="217"/>
        <end position="261"/>
    </location>
</feature>
<dbReference type="OrthoDB" id="78113at2759"/>
<keyword evidence="3" id="KW-1185">Reference proteome</keyword>
<dbReference type="eggNOG" id="ENOG502S7TM">
    <property type="taxonomic scope" value="Eukaryota"/>
</dbReference>
<protein>
    <submittedName>
        <fullName evidence="2">Uncharacterized protein</fullName>
    </submittedName>
</protein>
<dbReference type="GO" id="GO:0003713">
    <property type="term" value="F:transcription coactivator activity"/>
    <property type="evidence" value="ECO:0007669"/>
    <property type="project" value="InterPro"/>
</dbReference>
<dbReference type="VEuPathDB" id="FungiDB:SDRG_03475"/>
<organism evidence="2 3">
    <name type="scientific">Saprolegnia diclina (strain VS20)</name>
    <dbReference type="NCBI Taxonomy" id="1156394"/>
    <lineage>
        <taxon>Eukaryota</taxon>
        <taxon>Sar</taxon>
        <taxon>Stramenopiles</taxon>
        <taxon>Oomycota</taxon>
        <taxon>Saprolegniomycetes</taxon>
        <taxon>Saprolegniales</taxon>
        <taxon>Saprolegniaceae</taxon>
        <taxon>Saprolegnia</taxon>
    </lineage>
</organism>
<name>T0QX58_SAPDV</name>
<dbReference type="AlphaFoldDB" id="T0QX58"/>
<gene>
    <name evidence="2" type="ORF">SDRG_03475</name>
</gene>
<feature type="region of interest" description="Disordered" evidence="1">
    <location>
        <begin position="374"/>
        <end position="539"/>
    </location>
</feature>
<feature type="compositionally biased region" description="Basic residues" evidence="1">
    <location>
        <begin position="434"/>
        <end position="451"/>
    </location>
</feature>
<evidence type="ECO:0000313" key="3">
    <source>
        <dbReference type="Proteomes" id="UP000030762"/>
    </source>
</evidence>
<dbReference type="GO" id="GO:0031490">
    <property type="term" value="F:chromatin DNA binding"/>
    <property type="evidence" value="ECO:0007669"/>
    <property type="project" value="InterPro"/>
</dbReference>
<dbReference type="OMA" id="WKFLAYE"/>
<dbReference type="RefSeq" id="XP_008607332.1">
    <property type="nucleotide sequence ID" value="XM_008609110.1"/>
</dbReference>
<feature type="compositionally biased region" description="Low complexity" evidence="1">
    <location>
        <begin position="1"/>
        <end position="16"/>
    </location>
</feature>
<dbReference type="STRING" id="1156394.T0QX58"/>
<feature type="compositionally biased region" description="Low complexity" evidence="1">
    <location>
        <begin position="508"/>
        <end position="532"/>
    </location>
</feature>